<organism evidence="7 8">
    <name type="scientific">Aphanomyces euteiches</name>
    <dbReference type="NCBI Taxonomy" id="100861"/>
    <lineage>
        <taxon>Eukaryota</taxon>
        <taxon>Sar</taxon>
        <taxon>Stramenopiles</taxon>
        <taxon>Oomycota</taxon>
        <taxon>Saprolegniomycetes</taxon>
        <taxon>Saprolegniales</taxon>
        <taxon>Verrucalvaceae</taxon>
        <taxon>Aphanomyces</taxon>
    </lineage>
</organism>
<reference evidence="7 8" key="1">
    <citation type="submission" date="2019-07" db="EMBL/GenBank/DDBJ databases">
        <title>Genomics analysis of Aphanomyces spp. identifies a new class of oomycete effector associated with host adaptation.</title>
        <authorList>
            <person name="Gaulin E."/>
        </authorList>
    </citation>
    <scope>NUCLEOTIDE SEQUENCE [LARGE SCALE GENOMIC DNA]</scope>
    <source>
        <strain evidence="7 8">ATCC 201684</strain>
    </source>
</reference>
<dbReference type="Proteomes" id="UP000481153">
    <property type="component" value="Unassembled WGS sequence"/>
</dbReference>
<dbReference type="InterPro" id="IPR019361">
    <property type="entry name" value="HPF1"/>
</dbReference>
<comment type="similarity">
    <text evidence="3">Belongs to the HPF1 family.</text>
</comment>
<evidence type="ECO:0000256" key="5">
    <source>
        <dbReference type="ARBA" id="ARBA00023242"/>
    </source>
</evidence>
<keyword evidence="8" id="KW-1185">Reference proteome</keyword>
<dbReference type="GO" id="GO:0005634">
    <property type="term" value="C:nucleus"/>
    <property type="evidence" value="ECO:0007669"/>
    <property type="project" value="UniProtKB-SubCell"/>
</dbReference>
<proteinExistence type="inferred from homology"/>
<keyword evidence="4" id="KW-0158">Chromosome</keyword>
<accession>A0A6G0WVQ2</accession>
<dbReference type="GO" id="GO:0072572">
    <property type="term" value="F:poly-ADP-D-ribose binding"/>
    <property type="evidence" value="ECO:0007669"/>
    <property type="project" value="TreeGrafter"/>
</dbReference>
<protein>
    <submittedName>
        <fullName evidence="7">Uncharacterized protein</fullName>
    </submittedName>
</protein>
<dbReference type="EMBL" id="VJMJ01000141">
    <property type="protein sequence ID" value="KAF0731558.1"/>
    <property type="molecule type" value="Genomic_DNA"/>
</dbReference>
<evidence type="ECO:0000256" key="6">
    <source>
        <dbReference type="SAM" id="MobiDB-lite"/>
    </source>
</evidence>
<dbReference type="PANTHER" id="PTHR13386">
    <property type="entry name" value="HISTONE PARYLATION FACTOR 1"/>
    <property type="match status" value="1"/>
</dbReference>
<comment type="caution">
    <text evidence="7">The sequence shown here is derived from an EMBL/GenBank/DDBJ whole genome shotgun (WGS) entry which is preliminary data.</text>
</comment>
<evidence type="ECO:0000256" key="4">
    <source>
        <dbReference type="ARBA" id="ARBA00022454"/>
    </source>
</evidence>
<dbReference type="AlphaFoldDB" id="A0A6G0WVQ2"/>
<dbReference type="GO" id="GO:0006974">
    <property type="term" value="P:DNA damage response"/>
    <property type="evidence" value="ECO:0007669"/>
    <property type="project" value="InterPro"/>
</dbReference>
<evidence type="ECO:0000313" key="7">
    <source>
        <dbReference type="EMBL" id="KAF0731558.1"/>
    </source>
</evidence>
<dbReference type="VEuPathDB" id="FungiDB:AeMF1_005514"/>
<keyword evidence="5" id="KW-0539">Nucleus</keyword>
<feature type="region of interest" description="Disordered" evidence="6">
    <location>
        <begin position="113"/>
        <end position="166"/>
    </location>
</feature>
<evidence type="ECO:0000256" key="3">
    <source>
        <dbReference type="ARBA" id="ARBA00010803"/>
    </source>
</evidence>
<evidence type="ECO:0000256" key="2">
    <source>
        <dbReference type="ARBA" id="ARBA00004286"/>
    </source>
</evidence>
<evidence type="ECO:0000313" key="8">
    <source>
        <dbReference type="Proteomes" id="UP000481153"/>
    </source>
</evidence>
<name>A0A6G0WVQ2_9STRA</name>
<dbReference type="PANTHER" id="PTHR13386:SF1">
    <property type="entry name" value="HISTONE PARYLATION FACTOR 1"/>
    <property type="match status" value="1"/>
</dbReference>
<sequence length="315" mass="34674">MRLQRLLTQRIQTANGFKDALGIELTGPFDVLPHTKPVELPTPLYLHGRSFYDPPEVITLMRQNAKTFGYFRDDPKQTPKYVVEGSVSNGSFGFSGASLTEVLTKLAKEAPETDSTKKLLEVLPAPVIEAQPGPPSPKRRRGASRSQVTSRGRQRGRKVTHTDQDGNQVQVERLQFDTRPRNITHVRLAEVIGFTASGLGIAVPTKEITAPGGRGSTVLGFRDLPLTGQALSAFLESATSRGPQLDDLITRATIACDECDFGTTLQLGLDLWTQGVKFENEALGLLESAYMMLGRSAFGKLARLHVQHRRRQLQE</sequence>
<gene>
    <name evidence="7" type="ORF">Ae201684_011180</name>
</gene>
<evidence type="ECO:0000256" key="1">
    <source>
        <dbReference type="ARBA" id="ARBA00004123"/>
    </source>
</evidence>
<dbReference type="GO" id="GO:0005694">
    <property type="term" value="C:chromosome"/>
    <property type="evidence" value="ECO:0007669"/>
    <property type="project" value="UniProtKB-SubCell"/>
</dbReference>
<dbReference type="Pfam" id="PF10228">
    <property type="entry name" value="HPF1"/>
    <property type="match status" value="2"/>
</dbReference>
<comment type="subcellular location">
    <subcellularLocation>
        <location evidence="2">Chromosome</location>
    </subcellularLocation>
    <subcellularLocation>
        <location evidence="1">Nucleus</location>
    </subcellularLocation>
</comment>
<dbReference type="GO" id="GO:0042393">
    <property type="term" value="F:histone binding"/>
    <property type="evidence" value="ECO:0007669"/>
    <property type="project" value="InterPro"/>
</dbReference>